<name>A0ABD5RU87_9EURY</name>
<feature type="region of interest" description="Disordered" evidence="1">
    <location>
        <begin position="64"/>
        <end position="112"/>
    </location>
</feature>
<keyword evidence="3" id="KW-1185">Reference proteome</keyword>
<organism evidence="2 3">
    <name type="scientific">Halobium palmae</name>
    <dbReference type="NCBI Taxonomy" id="1776492"/>
    <lineage>
        <taxon>Archaea</taxon>
        <taxon>Methanobacteriati</taxon>
        <taxon>Methanobacteriota</taxon>
        <taxon>Stenosarchaea group</taxon>
        <taxon>Halobacteria</taxon>
        <taxon>Halobacteriales</taxon>
        <taxon>Haloferacaceae</taxon>
        <taxon>Halobium</taxon>
    </lineage>
</organism>
<dbReference type="AlphaFoldDB" id="A0ABD5RU87"/>
<reference evidence="2 3" key="1">
    <citation type="journal article" date="2019" name="Int. J. Syst. Evol. Microbiol.">
        <title>The Global Catalogue of Microorganisms (GCM) 10K type strain sequencing project: providing services to taxonomists for standard genome sequencing and annotation.</title>
        <authorList>
            <consortium name="The Broad Institute Genomics Platform"/>
            <consortium name="The Broad Institute Genome Sequencing Center for Infectious Disease"/>
            <person name="Wu L."/>
            <person name="Ma J."/>
        </authorList>
    </citation>
    <scope>NUCLEOTIDE SEQUENCE [LARGE SCALE GENOMIC DNA]</scope>
    <source>
        <strain evidence="2 3">NBRC 111368</strain>
    </source>
</reference>
<feature type="compositionally biased region" description="Polar residues" evidence="1">
    <location>
        <begin position="95"/>
        <end position="111"/>
    </location>
</feature>
<dbReference type="EMBL" id="JBHSWU010000001">
    <property type="protein sequence ID" value="MFC6722840.1"/>
    <property type="molecule type" value="Genomic_DNA"/>
</dbReference>
<accession>A0ABD5RU87</accession>
<evidence type="ECO:0000256" key="1">
    <source>
        <dbReference type="SAM" id="MobiDB-lite"/>
    </source>
</evidence>
<proteinExistence type="predicted"/>
<comment type="caution">
    <text evidence="2">The sequence shown here is derived from an EMBL/GenBank/DDBJ whole genome shotgun (WGS) entry which is preliminary data.</text>
</comment>
<evidence type="ECO:0000313" key="3">
    <source>
        <dbReference type="Proteomes" id="UP001596328"/>
    </source>
</evidence>
<sequence length="166" mass="18961">MVEHVSKLLALNSLLNRVDSGTDEENSTGDEQERFCAENKHNGIARRPVSRFREKWIGESIRCENDRPERLEQDNPPCHNWHTGEALPPDGGSRPNDSNGSHSCEQPSSPTEYIATGVNRSLVSRCNVQNTLMNSNNHRHEASHRNDYRAYRTIFYNLNHSSTIIY</sequence>
<dbReference type="Proteomes" id="UP001596328">
    <property type="component" value="Unassembled WGS sequence"/>
</dbReference>
<feature type="compositionally biased region" description="Basic and acidic residues" evidence="1">
    <location>
        <begin position="64"/>
        <end position="73"/>
    </location>
</feature>
<gene>
    <name evidence="2" type="ORF">ACFQE1_00135</name>
</gene>
<protein>
    <submittedName>
        <fullName evidence="2">Uncharacterized protein</fullName>
    </submittedName>
</protein>
<evidence type="ECO:0000313" key="2">
    <source>
        <dbReference type="EMBL" id="MFC6722840.1"/>
    </source>
</evidence>